<proteinExistence type="predicted"/>
<comment type="caution">
    <text evidence="1">The sequence shown here is derived from an EMBL/GenBank/DDBJ whole genome shotgun (WGS) entry which is preliminary data.</text>
</comment>
<organism evidence="1 2">
    <name type="scientific">Blautia parvula</name>
    <dbReference type="NCBI Taxonomy" id="2877527"/>
    <lineage>
        <taxon>Bacteria</taxon>
        <taxon>Bacillati</taxon>
        <taxon>Bacillota</taxon>
        <taxon>Clostridia</taxon>
        <taxon>Lachnospirales</taxon>
        <taxon>Lachnospiraceae</taxon>
        <taxon>Blautia</taxon>
    </lineage>
</organism>
<accession>A0ABQ0BVX6</accession>
<evidence type="ECO:0000313" key="1">
    <source>
        <dbReference type="EMBL" id="GAA6500674.1"/>
    </source>
</evidence>
<dbReference type="EMBL" id="BAABZQ010000001">
    <property type="protein sequence ID" value="GAA6500674.1"/>
    <property type="molecule type" value="Genomic_DNA"/>
</dbReference>
<evidence type="ECO:0000313" key="2">
    <source>
        <dbReference type="Proteomes" id="UP001600941"/>
    </source>
</evidence>
<gene>
    <name evidence="1" type="ORF">K340107D12_34900</name>
</gene>
<name>A0ABQ0BVX6_9FIRM</name>
<sequence>MYMEFYFKLKGGKMHLYRENGIFDDDLGELEETFTGKLRTHNIFGENFELEDISGFFSKGKRFSIKSTKGLKGVIEKKGFGDKYVLKE</sequence>
<reference evidence="1 2" key="1">
    <citation type="submission" date="2024-04" db="EMBL/GenBank/DDBJ databases">
        <title>Defined microbial consortia suppress multidrug-resistant proinflammatory Enterobacteriaceae via ecological control.</title>
        <authorList>
            <person name="Furuichi M."/>
            <person name="Kawaguchi T."/>
            <person name="Pust M."/>
            <person name="Yasuma K."/>
            <person name="Plichta D."/>
            <person name="Hasegawa N."/>
            <person name="Ohya T."/>
            <person name="Bhattarai S."/>
            <person name="Sasajima S."/>
            <person name="Aoto Y."/>
            <person name="Tuganbaev T."/>
            <person name="Yaginuma M."/>
            <person name="Ueda M."/>
            <person name="Okahashi N."/>
            <person name="Amafuji K."/>
            <person name="Kiridooshi Y."/>
            <person name="Sugita K."/>
            <person name="Strazar M."/>
            <person name="Skelly A."/>
            <person name="Suda W."/>
            <person name="Hattori M."/>
            <person name="Nakamoto N."/>
            <person name="Caballero S."/>
            <person name="Norman J."/>
            <person name="Olle B."/>
            <person name="Tanoue T."/>
            <person name="Arita M."/>
            <person name="Bucci V."/>
            <person name="Atarashi K."/>
            <person name="Xavier R."/>
            <person name="Honda K."/>
        </authorList>
    </citation>
    <scope>NUCLEOTIDE SEQUENCE [LARGE SCALE GENOMIC DNA]</scope>
    <source>
        <strain evidence="2">k34-0107-D12</strain>
    </source>
</reference>
<dbReference type="Proteomes" id="UP001600941">
    <property type="component" value="Unassembled WGS sequence"/>
</dbReference>
<keyword evidence="2" id="KW-1185">Reference proteome</keyword>
<protein>
    <submittedName>
        <fullName evidence="1">Uncharacterized protein</fullName>
    </submittedName>
</protein>